<evidence type="ECO:0008006" key="4">
    <source>
        <dbReference type="Google" id="ProtNLM"/>
    </source>
</evidence>
<dbReference type="EMBL" id="QRDV01000006">
    <property type="protein sequence ID" value="RED43091.1"/>
    <property type="molecule type" value="Genomic_DNA"/>
</dbReference>
<evidence type="ECO:0000313" key="3">
    <source>
        <dbReference type="Proteomes" id="UP000256980"/>
    </source>
</evidence>
<protein>
    <recommendedName>
        <fullName evidence="4">Gliding motility-associated-like protein</fullName>
    </recommendedName>
</protein>
<evidence type="ECO:0000313" key="1">
    <source>
        <dbReference type="EMBL" id="RED38179.1"/>
    </source>
</evidence>
<comment type="caution">
    <text evidence="1">The sequence shown here is derived from an EMBL/GenBank/DDBJ whole genome shotgun (WGS) entry which is preliminary data.</text>
</comment>
<dbReference type="EMBL" id="QRDV01000012">
    <property type="protein sequence ID" value="RED38179.1"/>
    <property type="molecule type" value="Genomic_DNA"/>
</dbReference>
<feature type="non-terminal residue" evidence="1">
    <location>
        <position position="1"/>
    </location>
</feature>
<proteinExistence type="predicted"/>
<reference evidence="1 3" key="1">
    <citation type="submission" date="2018-07" db="EMBL/GenBank/DDBJ databases">
        <title>Genomic Encyclopedia of Type Strains, Phase III (KMG-III): the genomes of soil and plant-associated and newly described type strains.</title>
        <authorList>
            <person name="Whitman W."/>
        </authorList>
    </citation>
    <scope>NUCLEOTIDE SEQUENCE [LARGE SCALE GENOMIC DNA]</scope>
    <source>
        <strain evidence="1 3">CECT 7946</strain>
    </source>
</reference>
<organism evidence="1 3">
    <name type="scientific">Winogradskyella eximia</name>
    <dbReference type="NCBI Taxonomy" id="262006"/>
    <lineage>
        <taxon>Bacteria</taxon>
        <taxon>Pseudomonadati</taxon>
        <taxon>Bacteroidota</taxon>
        <taxon>Flavobacteriia</taxon>
        <taxon>Flavobacteriales</taxon>
        <taxon>Flavobacteriaceae</taxon>
        <taxon>Winogradskyella</taxon>
    </lineage>
</organism>
<keyword evidence="3" id="KW-1185">Reference proteome</keyword>
<dbReference type="Proteomes" id="UP000256980">
    <property type="component" value="Unassembled WGS sequence"/>
</dbReference>
<gene>
    <name evidence="2" type="ORF">DFQ10_1061</name>
    <name evidence="1" type="ORF">DFQ10_11222</name>
</gene>
<accession>A0A3D9GPP6</accession>
<sequence>PTDGYWFTVEYDEPLTGARKEFKAHFTLKR</sequence>
<dbReference type="AlphaFoldDB" id="A0A3D9GPP6"/>
<evidence type="ECO:0000313" key="2">
    <source>
        <dbReference type="EMBL" id="RED43091.1"/>
    </source>
</evidence>
<name>A0A3D9GPP6_9FLAO</name>